<sequence length="316" mass="35802">MRFLSFLLALVLAITHVVAESELTHAMELVYMFSKYETERVVYDSGFWLAPNCKGAGLKGGCTFNEFVSYVKRGTVTGAPEIIELNKKFDWTNHAEVQKVVTKLSTMPLDPARPGELYMAGEMSVRQVNPKTTSFTGLYNSMENFDKQVAADISKMTDLTAKTKAQKMLSLSNDEILMAAYKLRDTTRLEKLRDELVKKFSPNGKFDAVYQYTDADGKAQRFDPIQWVEEKTNLWGRTFTTINREKSETKNPQMANEILFDRVSKHVKLFNEDGEDGKGKGLMVYNPKFAGTNARHLAVVNLQKKVGVAFQQVCRK</sequence>
<organism evidence="2 3">
    <name type="scientific">Sporothrix eucalyptigena</name>
    <dbReference type="NCBI Taxonomy" id="1812306"/>
    <lineage>
        <taxon>Eukaryota</taxon>
        <taxon>Fungi</taxon>
        <taxon>Dikarya</taxon>
        <taxon>Ascomycota</taxon>
        <taxon>Pezizomycotina</taxon>
        <taxon>Sordariomycetes</taxon>
        <taxon>Sordariomycetidae</taxon>
        <taxon>Ophiostomatales</taxon>
        <taxon>Ophiostomataceae</taxon>
        <taxon>Sporothrix</taxon>
    </lineage>
</organism>
<dbReference type="Proteomes" id="UP001642482">
    <property type="component" value="Unassembled WGS sequence"/>
</dbReference>
<comment type="caution">
    <text evidence="2">The sequence shown here is derived from an EMBL/GenBank/DDBJ whole genome shotgun (WGS) entry which is preliminary data.</text>
</comment>
<evidence type="ECO:0000313" key="3">
    <source>
        <dbReference type="Proteomes" id="UP001642482"/>
    </source>
</evidence>
<accession>A0ABP0CGD0</accession>
<name>A0ABP0CGD0_9PEZI</name>
<keyword evidence="3" id="KW-1185">Reference proteome</keyword>
<proteinExistence type="predicted"/>
<evidence type="ECO:0000256" key="1">
    <source>
        <dbReference type="SAM" id="SignalP"/>
    </source>
</evidence>
<feature type="signal peptide" evidence="1">
    <location>
        <begin position="1"/>
        <end position="19"/>
    </location>
</feature>
<keyword evidence="1" id="KW-0732">Signal</keyword>
<feature type="chain" id="PRO_5046695080" evidence="1">
    <location>
        <begin position="20"/>
        <end position="316"/>
    </location>
</feature>
<gene>
    <name evidence="2" type="ORF">SEUCBS140593_007526</name>
</gene>
<dbReference type="EMBL" id="CAWUHD010000092">
    <property type="protein sequence ID" value="CAK7230264.1"/>
    <property type="molecule type" value="Genomic_DNA"/>
</dbReference>
<evidence type="ECO:0000313" key="2">
    <source>
        <dbReference type="EMBL" id="CAK7230264.1"/>
    </source>
</evidence>
<protein>
    <submittedName>
        <fullName evidence="2">Uncharacterized protein</fullName>
    </submittedName>
</protein>
<reference evidence="2 3" key="1">
    <citation type="submission" date="2024-01" db="EMBL/GenBank/DDBJ databases">
        <authorList>
            <person name="Allen C."/>
            <person name="Tagirdzhanova G."/>
        </authorList>
    </citation>
    <scope>NUCLEOTIDE SEQUENCE [LARGE SCALE GENOMIC DNA]</scope>
</reference>